<evidence type="ECO:0000313" key="5">
    <source>
        <dbReference type="Proteomes" id="UP000440304"/>
    </source>
</evidence>
<dbReference type="Pfam" id="PF02525">
    <property type="entry name" value="Flavodoxin_2"/>
    <property type="match status" value="1"/>
</dbReference>
<gene>
    <name evidence="4" type="ORF">GR156_08310</name>
</gene>
<dbReference type="Proteomes" id="UP000440304">
    <property type="component" value="Unassembled WGS sequence"/>
</dbReference>
<proteinExistence type="inferred from homology"/>
<dbReference type="Gene3D" id="3.40.50.360">
    <property type="match status" value="1"/>
</dbReference>
<dbReference type="GO" id="GO:0005829">
    <property type="term" value="C:cytosol"/>
    <property type="evidence" value="ECO:0007669"/>
    <property type="project" value="TreeGrafter"/>
</dbReference>
<dbReference type="RefSeq" id="WP_160785671.1">
    <property type="nucleotide sequence ID" value="NZ_CP086610.1"/>
</dbReference>
<dbReference type="SUPFAM" id="SSF52218">
    <property type="entry name" value="Flavoproteins"/>
    <property type="match status" value="1"/>
</dbReference>
<dbReference type="GO" id="GO:0003955">
    <property type="term" value="F:NAD(P)H dehydrogenase (quinone) activity"/>
    <property type="evidence" value="ECO:0007669"/>
    <property type="project" value="TreeGrafter"/>
</dbReference>
<accession>A0A6N8TGP7</accession>
<dbReference type="InterPro" id="IPR051545">
    <property type="entry name" value="NAD(P)H_dehydrogenase_qn"/>
</dbReference>
<dbReference type="InterPro" id="IPR003680">
    <property type="entry name" value="Flavodoxin_fold"/>
</dbReference>
<organism evidence="4 5">
    <name type="scientific">Shinella zoogloeoides</name>
    <name type="common">Crabtreella saccharophila</name>
    <dbReference type="NCBI Taxonomy" id="352475"/>
    <lineage>
        <taxon>Bacteria</taxon>
        <taxon>Pseudomonadati</taxon>
        <taxon>Pseudomonadota</taxon>
        <taxon>Alphaproteobacteria</taxon>
        <taxon>Hyphomicrobiales</taxon>
        <taxon>Rhizobiaceae</taxon>
        <taxon>Shinella</taxon>
    </lineage>
</organism>
<dbReference type="InterPro" id="IPR029039">
    <property type="entry name" value="Flavoprotein-like_sf"/>
</dbReference>
<reference evidence="4 5" key="1">
    <citation type="submission" date="2019-12" db="EMBL/GenBank/DDBJ databases">
        <title>Shinella granuli gen. nov., sp. nov., and proposal of the reclassification of Zoogloea ramigera ATCC 19623 as Shinella zoogloeoides sp. nov.</title>
        <authorList>
            <person name="Gao J."/>
        </authorList>
    </citation>
    <scope>NUCLEOTIDE SEQUENCE [LARGE SCALE GENOMIC DNA]</scope>
    <source>
        <strain evidence="4 5">DSM 287</strain>
    </source>
</reference>
<protein>
    <submittedName>
        <fullName evidence="4">Flavodoxin family protein</fullName>
    </submittedName>
</protein>
<sequence>MARRRILIIDGHPDADPARFVHVQASAYAEGGAGHDIQTVRIADLDFPVLRDPKAWMEQPAPASIAAAQKQIEWAEHLVILYPLWLGDMPALLKAFLEQVLRPGFAFRYGSGMMADKLLTGRSARVIVTMGMPRAVYELFFLAHSVRSFERNILKFVGVSPVRRTIIGSVEAGDKHRRRWLETVAALGAAGA</sequence>
<keyword evidence="2" id="KW-0560">Oxidoreductase</keyword>
<name>A0A6N8TGP7_SHIZO</name>
<dbReference type="EMBL" id="WUML01000004">
    <property type="protein sequence ID" value="MXO00300.1"/>
    <property type="molecule type" value="Genomic_DNA"/>
</dbReference>
<evidence type="ECO:0000256" key="2">
    <source>
        <dbReference type="ARBA" id="ARBA00023002"/>
    </source>
</evidence>
<dbReference type="PANTHER" id="PTHR10204:SF34">
    <property type="entry name" value="NAD(P)H DEHYDROGENASE [QUINONE] 1 ISOFORM 1"/>
    <property type="match status" value="1"/>
</dbReference>
<dbReference type="AlphaFoldDB" id="A0A6N8TGP7"/>
<evidence type="ECO:0000256" key="1">
    <source>
        <dbReference type="ARBA" id="ARBA00006252"/>
    </source>
</evidence>
<evidence type="ECO:0000259" key="3">
    <source>
        <dbReference type="Pfam" id="PF02525"/>
    </source>
</evidence>
<dbReference type="PANTHER" id="PTHR10204">
    <property type="entry name" value="NAD P H OXIDOREDUCTASE-RELATED"/>
    <property type="match status" value="1"/>
</dbReference>
<feature type="domain" description="Flavodoxin-like fold" evidence="3">
    <location>
        <begin position="5"/>
        <end position="176"/>
    </location>
</feature>
<evidence type="ECO:0000313" key="4">
    <source>
        <dbReference type="EMBL" id="MXO00300.1"/>
    </source>
</evidence>
<dbReference type="OrthoDB" id="9798454at2"/>
<comment type="caution">
    <text evidence="4">The sequence shown here is derived from an EMBL/GenBank/DDBJ whole genome shotgun (WGS) entry which is preliminary data.</text>
</comment>
<comment type="similarity">
    <text evidence="1">Belongs to the NAD(P)H dehydrogenase (quinone) family.</text>
</comment>